<evidence type="ECO:0000313" key="11">
    <source>
        <dbReference type="Proteomes" id="UP001642483"/>
    </source>
</evidence>
<proteinExistence type="inferred from homology"/>
<comment type="similarity">
    <text evidence="3">Belongs to the complex I NDUFA8 subunit family.</text>
</comment>
<sequence length="193" mass="22427">MTSMFNVEPYIPGTPYELENTEGIKEKIDPELKDVFRAIKRGHLGIPSHALKAAAFQYAVQCNPVNQEFMLCKSEEGHDPRRCLKYNEKVADCAENFYKKITDVCGESFLKFAQCLEHNTERCFSYCRDQQLKFDKCAYEKLGYDKAKFPLERDTTIQTDRPKPVNPYNFEKHELPKPFAADWNRPITKPDGQ</sequence>
<accession>A0ABP0F376</accession>
<dbReference type="PROSITE" id="PS51808">
    <property type="entry name" value="CHCH"/>
    <property type="match status" value="2"/>
</dbReference>
<evidence type="ECO:0000256" key="2">
    <source>
        <dbReference type="ARBA" id="ARBA00004173"/>
    </source>
</evidence>
<evidence type="ECO:0000256" key="5">
    <source>
        <dbReference type="ARBA" id="ARBA00022660"/>
    </source>
</evidence>
<keyword evidence="9" id="KW-1015">Disulfide bond</keyword>
<name>A0ABP0F376_CLALP</name>
<keyword evidence="8" id="KW-0496">Mitochondrion</keyword>
<evidence type="ECO:0000256" key="7">
    <source>
        <dbReference type="ARBA" id="ARBA00022982"/>
    </source>
</evidence>
<evidence type="ECO:0000256" key="9">
    <source>
        <dbReference type="ARBA" id="ARBA00023157"/>
    </source>
</evidence>
<evidence type="ECO:0000256" key="3">
    <source>
        <dbReference type="ARBA" id="ARBA00010705"/>
    </source>
</evidence>
<evidence type="ECO:0000256" key="6">
    <source>
        <dbReference type="ARBA" id="ARBA00022737"/>
    </source>
</evidence>
<evidence type="ECO:0000313" key="10">
    <source>
        <dbReference type="EMBL" id="CAK8673296.1"/>
    </source>
</evidence>
<protein>
    <recommendedName>
        <fullName evidence="12">NADH dehydrogenase [ubiquinone] 1 alpha subcomplex subunit 8</fullName>
    </recommendedName>
</protein>
<dbReference type="Proteomes" id="UP001642483">
    <property type="component" value="Unassembled WGS sequence"/>
</dbReference>
<evidence type="ECO:0008006" key="12">
    <source>
        <dbReference type="Google" id="ProtNLM"/>
    </source>
</evidence>
<evidence type="ECO:0000256" key="4">
    <source>
        <dbReference type="ARBA" id="ARBA00022448"/>
    </source>
</evidence>
<evidence type="ECO:0000256" key="8">
    <source>
        <dbReference type="ARBA" id="ARBA00023128"/>
    </source>
</evidence>
<keyword evidence="5" id="KW-0679">Respiratory chain</keyword>
<dbReference type="InterPro" id="IPR016680">
    <property type="entry name" value="NDUFA8"/>
</dbReference>
<keyword evidence="6" id="KW-0677">Repeat</keyword>
<evidence type="ECO:0000256" key="1">
    <source>
        <dbReference type="ARBA" id="ARBA00003195"/>
    </source>
</evidence>
<comment type="subcellular location">
    <subcellularLocation>
        <location evidence="2">Mitochondrion</location>
    </subcellularLocation>
</comment>
<gene>
    <name evidence="10" type="ORF">CVLEPA_LOCUS3101</name>
</gene>
<comment type="caution">
    <text evidence="10">The sequence shown here is derived from an EMBL/GenBank/DDBJ whole genome shotgun (WGS) entry which is preliminary data.</text>
</comment>
<dbReference type="PANTHER" id="PTHR13344">
    <property type="entry name" value="NADH-UBIQUINONE OXIDOREDUCTASE"/>
    <property type="match status" value="1"/>
</dbReference>
<organism evidence="10 11">
    <name type="scientific">Clavelina lepadiformis</name>
    <name type="common">Light-bulb sea squirt</name>
    <name type="synonym">Ascidia lepadiformis</name>
    <dbReference type="NCBI Taxonomy" id="159417"/>
    <lineage>
        <taxon>Eukaryota</taxon>
        <taxon>Metazoa</taxon>
        <taxon>Chordata</taxon>
        <taxon>Tunicata</taxon>
        <taxon>Ascidiacea</taxon>
        <taxon>Aplousobranchia</taxon>
        <taxon>Clavelinidae</taxon>
        <taxon>Clavelina</taxon>
    </lineage>
</organism>
<dbReference type="EMBL" id="CAWYQH010000002">
    <property type="protein sequence ID" value="CAK8673296.1"/>
    <property type="molecule type" value="Genomic_DNA"/>
</dbReference>
<keyword evidence="7" id="KW-0249">Electron transport</keyword>
<keyword evidence="11" id="KW-1185">Reference proteome</keyword>
<keyword evidence="4" id="KW-0813">Transport</keyword>
<dbReference type="PANTHER" id="PTHR13344:SF0">
    <property type="entry name" value="NADH DEHYDROGENASE [UBIQUINONE] 1 ALPHA SUBCOMPLEX SUBUNIT 8"/>
    <property type="match status" value="1"/>
</dbReference>
<comment type="function">
    <text evidence="1">Accessory subunit of the mitochondrial membrane respiratory chain NADH dehydrogenase (Complex I), that is believed not to be involved in catalysis. Complex I functions in the transfer of electrons from NADH to the respiratory chain. The immediate electron acceptor for the enzyme is believed to be ubiquinone.</text>
</comment>
<reference evidence="10 11" key="1">
    <citation type="submission" date="2024-02" db="EMBL/GenBank/DDBJ databases">
        <authorList>
            <person name="Daric V."/>
            <person name="Darras S."/>
        </authorList>
    </citation>
    <scope>NUCLEOTIDE SEQUENCE [LARGE SCALE GENOMIC DNA]</scope>
</reference>